<reference evidence="2 3" key="1">
    <citation type="submission" date="2019-03" db="EMBL/GenBank/DDBJ databases">
        <title>Complete Genome Sequence of Leuconostoc kimchii strain NKJ218 Isolated from Homemade Kimchi.</title>
        <authorList>
            <person name="Jung J.Y."/>
            <person name="Jin H.M."/>
            <person name="Jung J.-W."/>
            <person name="Lee S.-Y."/>
            <person name="Ryu B.-G."/>
            <person name="Han S.-S."/>
            <person name="Kang H.K."/>
            <person name="Choi H.W."/>
            <person name="Chung E.J."/>
            <person name="Choi K.-M."/>
        </authorList>
    </citation>
    <scope>NUCLEOTIDE SEQUENCE [LARGE SCALE GENOMIC DNA]</scope>
    <source>
        <strain evidence="2 3">NKJ218</strain>
    </source>
</reference>
<keyword evidence="1" id="KW-1133">Transmembrane helix</keyword>
<accession>A0ABX5SLY8</accession>
<evidence type="ECO:0000313" key="2">
    <source>
        <dbReference type="EMBL" id="QBR48377.1"/>
    </source>
</evidence>
<organism evidence="2 3">
    <name type="scientific">Leuconostoc kimchii</name>
    <dbReference type="NCBI Taxonomy" id="136609"/>
    <lineage>
        <taxon>Bacteria</taxon>
        <taxon>Bacillati</taxon>
        <taxon>Bacillota</taxon>
        <taxon>Bacilli</taxon>
        <taxon>Lactobacillales</taxon>
        <taxon>Lactobacillaceae</taxon>
        <taxon>Leuconostoc</taxon>
    </lineage>
</organism>
<evidence type="ECO:0000313" key="3">
    <source>
        <dbReference type="Proteomes" id="UP000295756"/>
    </source>
</evidence>
<keyword evidence="1" id="KW-0812">Transmembrane</keyword>
<dbReference type="Proteomes" id="UP000295756">
    <property type="component" value="Chromosome"/>
</dbReference>
<feature type="transmembrane region" description="Helical" evidence="1">
    <location>
        <begin position="90"/>
        <end position="107"/>
    </location>
</feature>
<name>A0ABX5SLY8_9LACO</name>
<feature type="transmembrane region" description="Helical" evidence="1">
    <location>
        <begin position="28"/>
        <end position="44"/>
    </location>
</feature>
<gene>
    <name evidence="2" type="ORF">EW139_09720</name>
</gene>
<evidence type="ECO:0000256" key="1">
    <source>
        <dbReference type="SAM" id="Phobius"/>
    </source>
</evidence>
<protein>
    <submittedName>
        <fullName evidence="2">Uncharacterized protein</fullName>
    </submittedName>
</protein>
<feature type="transmembrane region" description="Helical" evidence="1">
    <location>
        <begin position="119"/>
        <end position="138"/>
    </location>
</feature>
<keyword evidence="1" id="KW-0472">Membrane</keyword>
<proteinExistence type="predicted"/>
<dbReference type="EMBL" id="CP037939">
    <property type="protein sequence ID" value="QBR48377.1"/>
    <property type="molecule type" value="Genomic_DNA"/>
</dbReference>
<dbReference type="RefSeq" id="WP_013103324.1">
    <property type="nucleotide sequence ID" value="NZ_CP037939.1"/>
</dbReference>
<keyword evidence="3" id="KW-1185">Reference proteome</keyword>
<feature type="transmembrane region" description="Helical" evidence="1">
    <location>
        <begin position="56"/>
        <end position="74"/>
    </location>
</feature>
<sequence>MDAVNQTRFNAQMAFLKTANFGQYLYKWRWFCMTIPLISLVFNFDTNSIVFNVLRMAIIEIVALWTIYSMYLFFKPLASTHTVAFSKMKLFLMYFVNMTVMWFLLNSHLNTSHFSMRNFLIELGISIAFGLIFSGIMASCMNENIKVFVRNKGHQI</sequence>